<accession>A0A183GDC2</accession>
<protein>
    <submittedName>
        <fullName evidence="4">BZIP domain-containing protein</fullName>
    </submittedName>
</protein>
<dbReference type="Proteomes" id="UP000050761">
    <property type="component" value="Unassembled WGS sequence"/>
</dbReference>
<dbReference type="PROSITE" id="PS00036">
    <property type="entry name" value="BZIP_BASIC"/>
    <property type="match status" value="1"/>
</dbReference>
<evidence type="ECO:0000259" key="2">
    <source>
        <dbReference type="PROSITE" id="PS50217"/>
    </source>
</evidence>
<dbReference type="CDD" id="cd14692">
    <property type="entry name" value="bZIP_ATF4"/>
    <property type="match status" value="1"/>
</dbReference>
<sequence>LIEKRKRSGVKNGKQCTLKILRPSFQGTVSIEEIVRLVVSAMKNSGLAEAVQESPEEVLRRKRQQNNEAAARYRKRQREARNIAEGELEQLLRRNEDLRHTVERMQQEIADLKQAVLAGHTS</sequence>
<dbReference type="AlphaFoldDB" id="A0A183GDC2"/>
<dbReference type="Gene3D" id="1.20.5.170">
    <property type="match status" value="1"/>
</dbReference>
<name>A0A183GDC2_HELPZ</name>
<dbReference type="InterPro" id="IPR004827">
    <property type="entry name" value="bZIP"/>
</dbReference>
<dbReference type="InterPro" id="IPR046347">
    <property type="entry name" value="bZIP_sf"/>
</dbReference>
<dbReference type="SUPFAM" id="SSF57959">
    <property type="entry name" value="Leucine zipper domain"/>
    <property type="match status" value="1"/>
</dbReference>
<dbReference type="SMART" id="SM00338">
    <property type="entry name" value="BRLZ"/>
    <property type="match status" value="1"/>
</dbReference>
<reference evidence="4" key="1">
    <citation type="submission" date="2019-09" db="UniProtKB">
        <authorList>
            <consortium name="WormBaseParasite"/>
        </authorList>
    </citation>
    <scope>IDENTIFICATION</scope>
</reference>
<dbReference type="WBParaSite" id="HPBE_0002023301-mRNA-1">
    <property type="protein sequence ID" value="HPBE_0002023301-mRNA-1"/>
    <property type="gene ID" value="HPBE_0002023301"/>
</dbReference>
<dbReference type="Pfam" id="PF07716">
    <property type="entry name" value="bZIP_2"/>
    <property type="match status" value="1"/>
</dbReference>
<feature type="domain" description="BZIP" evidence="2">
    <location>
        <begin position="56"/>
        <end position="114"/>
    </location>
</feature>
<evidence type="ECO:0000313" key="3">
    <source>
        <dbReference type="Proteomes" id="UP000050761"/>
    </source>
</evidence>
<dbReference type="GO" id="GO:0003700">
    <property type="term" value="F:DNA-binding transcription factor activity"/>
    <property type="evidence" value="ECO:0007669"/>
    <property type="project" value="InterPro"/>
</dbReference>
<dbReference type="PROSITE" id="PS50217">
    <property type="entry name" value="BZIP"/>
    <property type="match status" value="1"/>
</dbReference>
<evidence type="ECO:0000256" key="1">
    <source>
        <dbReference type="SAM" id="MobiDB-lite"/>
    </source>
</evidence>
<organism evidence="3 4">
    <name type="scientific">Heligmosomoides polygyrus</name>
    <name type="common">Parasitic roundworm</name>
    <dbReference type="NCBI Taxonomy" id="6339"/>
    <lineage>
        <taxon>Eukaryota</taxon>
        <taxon>Metazoa</taxon>
        <taxon>Ecdysozoa</taxon>
        <taxon>Nematoda</taxon>
        <taxon>Chromadorea</taxon>
        <taxon>Rhabditida</taxon>
        <taxon>Rhabditina</taxon>
        <taxon>Rhabditomorpha</taxon>
        <taxon>Strongyloidea</taxon>
        <taxon>Heligmosomidae</taxon>
        <taxon>Heligmosomoides</taxon>
    </lineage>
</organism>
<proteinExistence type="predicted"/>
<keyword evidence="3" id="KW-1185">Reference proteome</keyword>
<feature type="region of interest" description="Disordered" evidence="1">
    <location>
        <begin position="50"/>
        <end position="77"/>
    </location>
</feature>
<evidence type="ECO:0000313" key="4">
    <source>
        <dbReference type="WBParaSite" id="HPBE_0002023301-mRNA-1"/>
    </source>
</evidence>